<dbReference type="Proteomes" id="UP000252519">
    <property type="component" value="Unassembled WGS sequence"/>
</dbReference>
<evidence type="ECO:0000256" key="1">
    <source>
        <dbReference type="ARBA" id="ARBA00022598"/>
    </source>
</evidence>
<keyword evidence="3" id="KW-0067">ATP-binding</keyword>
<dbReference type="PROSITE" id="PS50979">
    <property type="entry name" value="BC"/>
    <property type="match status" value="1"/>
</dbReference>
<sequence length="65" mass="7624">MDSWYKPQAVGPRRKVLVASRGEAALRVFRTLREIEIESIGIYAHEDRFSQHRQIFRVIKRVGKA</sequence>
<dbReference type="OrthoDB" id="196847at2759"/>
<accession>A0A368GBN7</accession>
<evidence type="ECO:0000256" key="2">
    <source>
        <dbReference type="ARBA" id="ARBA00022741"/>
    </source>
</evidence>
<feature type="domain" description="Biotin carboxylation" evidence="4">
    <location>
        <begin position="12"/>
        <end position="65"/>
    </location>
</feature>
<dbReference type="InterPro" id="IPR005481">
    <property type="entry name" value="BC-like_N"/>
</dbReference>
<keyword evidence="2" id="KW-0547">Nucleotide-binding</keyword>
<dbReference type="STRING" id="29170.A0A368GBN7"/>
<reference evidence="5 6" key="1">
    <citation type="submission" date="2014-10" db="EMBL/GenBank/DDBJ databases">
        <title>Draft genome of the hookworm Ancylostoma caninum.</title>
        <authorList>
            <person name="Mitreva M."/>
        </authorList>
    </citation>
    <scope>NUCLEOTIDE SEQUENCE [LARGE SCALE GENOMIC DNA]</scope>
    <source>
        <strain evidence="5 6">Baltimore</strain>
    </source>
</reference>
<organism evidence="5 6">
    <name type="scientific">Ancylostoma caninum</name>
    <name type="common">Dog hookworm</name>
    <dbReference type="NCBI Taxonomy" id="29170"/>
    <lineage>
        <taxon>Eukaryota</taxon>
        <taxon>Metazoa</taxon>
        <taxon>Ecdysozoa</taxon>
        <taxon>Nematoda</taxon>
        <taxon>Chromadorea</taxon>
        <taxon>Rhabditida</taxon>
        <taxon>Rhabditina</taxon>
        <taxon>Rhabditomorpha</taxon>
        <taxon>Strongyloidea</taxon>
        <taxon>Ancylostomatidae</taxon>
        <taxon>Ancylostomatinae</taxon>
        <taxon>Ancylostoma</taxon>
    </lineage>
</organism>
<evidence type="ECO:0000313" key="5">
    <source>
        <dbReference type="EMBL" id="RCN40430.1"/>
    </source>
</evidence>
<dbReference type="EMBL" id="JOJR01000285">
    <property type="protein sequence ID" value="RCN40430.1"/>
    <property type="molecule type" value="Genomic_DNA"/>
</dbReference>
<evidence type="ECO:0000256" key="3">
    <source>
        <dbReference type="ARBA" id="ARBA00022840"/>
    </source>
</evidence>
<keyword evidence="6" id="KW-1185">Reference proteome</keyword>
<proteinExistence type="predicted"/>
<name>A0A368GBN7_ANCCA</name>
<dbReference type="Gene3D" id="3.40.50.20">
    <property type="match status" value="1"/>
</dbReference>
<dbReference type="InterPro" id="IPR011764">
    <property type="entry name" value="Biotin_carboxylation_dom"/>
</dbReference>
<dbReference type="SUPFAM" id="SSF52440">
    <property type="entry name" value="PreATP-grasp domain"/>
    <property type="match status" value="1"/>
</dbReference>
<keyword evidence="1" id="KW-0436">Ligase</keyword>
<protein>
    <recommendedName>
        <fullName evidence="4">Biotin carboxylation domain-containing protein</fullName>
    </recommendedName>
</protein>
<dbReference type="Pfam" id="PF00289">
    <property type="entry name" value="Biotin_carb_N"/>
    <property type="match status" value="1"/>
</dbReference>
<dbReference type="GO" id="GO:0016874">
    <property type="term" value="F:ligase activity"/>
    <property type="evidence" value="ECO:0007669"/>
    <property type="project" value="UniProtKB-KW"/>
</dbReference>
<dbReference type="InterPro" id="IPR016185">
    <property type="entry name" value="PreATP-grasp_dom_sf"/>
</dbReference>
<dbReference type="GO" id="GO:0005524">
    <property type="term" value="F:ATP binding"/>
    <property type="evidence" value="ECO:0007669"/>
    <property type="project" value="UniProtKB-KW"/>
</dbReference>
<evidence type="ECO:0000313" key="6">
    <source>
        <dbReference type="Proteomes" id="UP000252519"/>
    </source>
</evidence>
<comment type="caution">
    <text evidence="5">The sequence shown here is derived from an EMBL/GenBank/DDBJ whole genome shotgun (WGS) entry which is preliminary data.</text>
</comment>
<evidence type="ECO:0000259" key="4">
    <source>
        <dbReference type="PROSITE" id="PS50979"/>
    </source>
</evidence>
<gene>
    <name evidence="5" type="ORF">ANCCAN_13631</name>
</gene>
<dbReference type="AlphaFoldDB" id="A0A368GBN7"/>